<name>A0ABP7ZMI7_9MICO</name>
<organism evidence="1 2">
    <name type="scientific">Gryllotalpicola daejeonensis</name>
    <dbReference type="NCBI Taxonomy" id="993087"/>
    <lineage>
        <taxon>Bacteria</taxon>
        <taxon>Bacillati</taxon>
        <taxon>Actinomycetota</taxon>
        <taxon>Actinomycetes</taxon>
        <taxon>Micrococcales</taxon>
        <taxon>Microbacteriaceae</taxon>
        <taxon>Gryllotalpicola</taxon>
    </lineage>
</organism>
<proteinExistence type="predicted"/>
<comment type="caution">
    <text evidence="1">The sequence shown here is derived from an EMBL/GenBank/DDBJ whole genome shotgun (WGS) entry which is preliminary data.</text>
</comment>
<evidence type="ECO:0000313" key="1">
    <source>
        <dbReference type="EMBL" id="GAA4164537.1"/>
    </source>
</evidence>
<accession>A0ABP7ZMI7</accession>
<dbReference type="Proteomes" id="UP001415169">
    <property type="component" value="Unassembled WGS sequence"/>
</dbReference>
<sequence length="218" mass="24117">MLRSTGESPLCSFGHIATHAELLRTFHGQESAIIPFRMGYGRTELLRMGVYICSHLTEEERLAAWCGGHLDCVTVLAGLGLPIAAPDHPHLRFRRGQRGAAARWRADAPLARVHWSGPRTRVPSLEATKRSARKGGLPDRLRMPWREALRQAMTTCLTYAESGELLAAMCDDGFAAEDLAHAITVAPRRVYVALLRLGAIPQDVQRIASEALEREHHS</sequence>
<keyword evidence="2" id="KW-1185">Reference proteome</keyword>
<dbReference type="RefSeq" id="WP_344792345.1">
    <property type="nucleotide sequence ID" value="NZ_BAABBV010000002.1"/>
</dbReference>
<protein>
    <submittedName>
        <fullName evidence="1">Uncharacterized protein</fullName>
    </submittedName>
</protein>
<reference evidence="1" key="2">
    <citation type="submission" date="2023-12" db="EMBL/GenBank/DDBJ databases">
        <authorList>
            <person name="Sun Q."/>
            <person name="Inoue M."/>
        </authorList>
    </citation>
    <scope>NUCLEOTIDE SEQUENCE</scope>
    <source>
        <strain evidence="1">JCM 17590</strain>
    </source>
</reference>
<reference evidence="1" key="1">
    <citation type="journal article" date="2014" name="Int. J. Syst. Evol. Microbiol.">
        <title>Complete genome of a new Firmicutes species belonging to the dominant human colonic microbiota ('Ruminococcus bicirculans') reveals two chromosomes and a selective capacity to utilize plant glucans.</title>
        <authorList>
            <consortium name="NISC Comparative Sequencing Program"/>
            <person name="Wegmann U."/>
            <person name="Louis P."/>
            <person name="Goesmann A."/>
            <person name="Henrissat B."/>
            <person name="Duncan S.H."/>
            <person name="Flint H.J."/>
        </authorList>
    </citation>
    <scope>NUCLEOTIDE SEQUENCE</scope>
    <source>
        <strain evidence="1">JCM 17590</strain>
    </source>
</reference>
<gene>
    <name evidence="1" type="ORF">GCM10022286_26410</name>
</gene>
<dbReference type="EMBL" id="BAABBV010000002">
    <property type="protein sequence ID" value="GAA4164537.1"/>
    <property type="molecule type" value="Genomic_DNA"/>
</dbReference>
<evidence type="ECO:0000313" key="2">
    <source>
        <dbReference type="Proteomes" id="UP001415169"/>
    </source>
</evidence>